<accession>A0A165CDD6</accession>
<dbReference type="Proteomes" id="UP000077266">
    <property type="component" value="Unassembled WGS sequence"/>
</dbReference>
<protein>
    <submittedName>
        <fullName evidence="1">Uncharacterized protein</fullName>
    </submittedName>
</protein>
<dbReference type="EMBL" id="KV426335">
    <property type="protein sequence ID" value="KZV82266.1"/>
    <property type="molecule type" value="Genomic_DNA"/>
</dbReference>
<sequence length="96" mass="10901">MPATLVDALARRTRLPWFSAGVPGPHTVKTRTVGPRARIASGERSPAQVLGYTSVRFPRSRIVRAKQNSGAKTTREDWVQKLRVWVENRKSQRVHR</sequence>
<proteinExistence type="predicted"/>
<evidence type="ECO:0000313" key="2">
    <source>
        <dbReference type="Proteomes" id="UP000077266"/>
    </source>
</evidence>
<dbReference type="InParanoid" id="A0A165CDD6"/>
<name>A0A165CDD6_EXIGL</name>
<organism evidence="1 2">
    <name type="scientific">Exidia glandulosa HHB12029</name>
    <dbReference type="NCBI Taxonomy" id="1314781"/>
    <lineage>
        <taxon>Eukaryota</taxon>
        <taxon>Fungi</taxon>
        <taxon>Dikarya</taxon>
        <taxon>Basidiomycota</taxon>
        <taxon>Agaricomycotina</taxon>
        <taxon>Agaricomycetes</taxon>
        <taxon>Auriculariales</taxon>
        <taxon>Exidiaceae</taxon>
        <taxon>Exidia</taxon>
    </lineage>
</organism>
<evidence type="ECO:0000313" key="1">
    <source>
        <dbReference type="EMBL" id="KZV82266.1"/>
    </source>
</evidence>
<dbReference type="AlphaFoldDB" id="A0A165CDD6"/>
<gene>
    <name evidence="1" type="ORF">EXIGLDRAFT_350211</name>
</gene>
<reference evidence="1 2" key="1">
    <citation type="journal article" date="2016" name="Mol. Biol. Evol.">
        <title>Comparative Genomics of Early-Diverging Mushroom-Forming Fungi Provides Insights into the Origins of Lignocellulose Decay Capabilities.</title>
        <authorList>
            <person name="Nagy L.G."/>
            <person name="Riley R."/>
            <person name="Tritt A."/>
            <person name="Adam C."/>
            <person name="Daum C."/>
            <person name="Floudas D."/>
            <person name="Sun H."/>
            <person name="Yadav J.S."/>
            <person name="Pangilinan J."/>
            <person name="Larsson K.H."/>
            <person name="Matsuura K."/>
            <person name="Barry K."/>
            <person name="Labutti K."/>
            <person name="Kuo R."/>
            <person name="Ohm R.A."/>
            <person name="Bhattacharya S.S."/>
            <person name="Shirouzu T."/>
            <person name="Yoshinaga Y."/>
            <person name="Martin F.M."/>
            <person name="Grigoriev I.V."/>
            <person name="Hibbett D.S."/>
        </authorList>
    </citation>
    <scope>NUCLEOTIDE SEQUENCE [LARGE SCALE GENOMIC DNA]</scope>
    <source>
        <strain evidence="1 2">HHB12029</strain>
    </source>
</reference>
<keyword evidence="2" id="KW-1185">Reference proteome</keyword>